<dbReference type="InterPro" id="IPR013148">
    <property type="entry name" value="Glyco_hydro_32_N"/>
</dbReference>
<dbReference type="InterPro" id="IPR001362">
    <property type="entry name" value="Glyco_hydro_32"/>
</dbReference>
<comment type="similarity">
    <text evidence="1 5">Belongs to the glycosyl hydrolase 32 family.</text>
</comment>
<feature type="domain" description="Glycosyl hydrolase family 32 C-terminal" evidence="8">
    <location>
        <begin position="471"/>
        <end position="602"/>
    </location>
</feature>
<protein>
    <recommendedName>
        <fullName evidence="11">Glycosyl hydrolase family 32 N-terminal domain-containing protein</fullName>
    </recommendedName>
</protein>
<dbReference type="PANTHER" id="PTHR42800">
    <property type="entry name" value="EXOINULINASE INUD (AFU_ORTHOLOGUE AFUA_5G00480)"/>
    <property type="match status" value="1"/>
</dbReference>
<dbReference type="Pfam" id="PF00251">
    <property type="entry name" value="Glyco_hydro_32N"/>
    <property type="match status" value="1"/>
</dbReference>
<accession>A0A1V6T5G8</accession>
<dbReference type="Gene3D" id="2.60.120.560">
    <property type="entry name" value="Exo-inulinase, domain 1"/>
    <property type="match status" value="1"/>
</dbReference>
<dbReference type="GO" id="GO:0005737">
    <property type="term" value="C:cytoplasm"/>
    <property type="evidence" value="ECO:0007669"/>
    <property type="project" value="TreeGrafter"/>
</dbReference>
<evidence type="ECO:0000313" key="10">
    <source>
        <dbReference type="Proteomes" id="UP000191285"/>
    </source>
</evidence>
<feature type="compositionally biased region" description="Basic and acidic residues" evidence="6">
    <location>
        <begin position="7"/>
        <end position="24"/>
    </location>
</feature>
<dbReference type="GO" id="GO:0005987">
    <property type="term" value="P:sucrose catabolic process"/>
    <property type="evidence" value="ECO:0007669"/>
    <property type="project" value="TreeGrafter"/>
</dbReference>
<dbReference type="SUPFAM" id="SSF49899">
    <property type="entry name" value="Concanavalin A-like lectins/glucanases"/>
    <property type="match status" value="1"/>
</dbReference>
<keyword evidence="10" id="KW-1185">Reference proteome</keyword>
<keyword evidence="3 5" id="KW-0378">Hydrolase</keyword>
<evidence type="ECO:0000256" key="1">
    <source>
        <dbReference type="ARBA" id="ARBA00009902"/>
    </source>
</evidence>
<evidence type="ECO:0000256" key="2">
    <source>
        <dbReference type="ARBA" id="ARBA00022729"/>
    </source>
</evidence>
<keyword evidence="2" id="KW-0732">Signal</keyword>
<evidence type="ECO:0000256" key="5">
    <source>
        <dbReference type="RuleBase" id="RU362110"/>
    </source>
</evidence>
<dbReference type="EMBL" id="MLKD01000012">
    <property type="protein sequence ID" value="OQE21254.1"/>
    <property type="molecule type" value="Genomic_DNA"/>
</dbReference>
<dbReference type="PANTHER" id="PTHR42800:SF3">
    <property type="entry name" value="GLYCOSYL HYDROLASE FAMILY 32 N-TERMINAL DOMAIN-CONTAINING PROTEIN"/>
    <property type="match status" value="1"/>
</dbReference>
<dbReference type="SMART" id="SM00640">
    <property type="entry name" value="Glyco_32"/>
    <property type="match status" value="1"/>
</dbReference>
<dbReference type="CDD" id="cd18621">
    <property type="entry name" value="GH32_XdINV-like"/>
    <property type="match status" value="1"/>
</dbReference>
<evidence type="ECO:0000259" key="7">
    <source>
        <dbReference type="Pfam" id="PF00251"/>
    </source>
</evidence>
<dbReference type="InterPro" id="IPR013189">
    <property type="entry name" value="Glyco_hydro_32_C"/>
</dbReference>
<dbReference type="Pfam" id="PF08244">
    <property type="entry name" value="Glyco_hydro_32C"/>
    <property type="match status" value="1"/>
</dbReference>
<evidence type="ECO:0000256" key="6">
    <source>
        <dbReference type="SAM" id="MobiDB-lite"/>
    </source>
</evidence>
<evidence type="ECO:0000259" key="8">
    <source>
        <dbReference type="Pfam" id="PF08244"/>
    </source>
</evidence>
<dbReference type="SUPFAM" id="SSF75005">
    <property type="entry name" value="Arabinanase/levansucrase/invertase"/>
    <property type="match status" value="1"/>
</dbReference>
<reference evidence="10" key="1">
    <citation type="journal article" date="2017" name="Nat. Microbiol.">
        <title>Global analysis of biosynthetic gene clusters reveals vast potential of secondary metabolite production in Penicillium species.</title>
        <authorList>
            <person name="Nielsen J.C."/>
            <person name="Grijseels S."/>
            <person name="Prigent S."/>
            <person name="Ji B."/>
            <person name="Dainat J."/>
            <person name="Nielsen K.F."/>
            <person name="Frisvad J.C."/>
            <person name="Workman M."/>
            <person name="Nielsen J."/>
        </authorList>
    </citation>
    <scope>NUCLEOTIDE SEQUENCE [LARGE SCALE GENOMIC DNA]</scope>
    <source>
        <strain evidence="10">IBT 24891</strain>
    </source>
</reference>
<organism evidence="9 10">
    <name type="scientific">Penicillium steckii</name>
    <dbReference type="NCBI Taxonomy" id="303698"/>
    <lineage>
        <taxon>Eukaryota</taxon>
        <taxon>Fungi</taxon>
        <taxon>Dikarya</taxon>
        <taxon>Ascomycota</taxon>
        <taxon>Pezizomycotina</taxon>
        <taxon>Eurotiomycetes</taxon>
        <taxon>Eurotiomycetidae</taxon>
        <taxon>Eurotiales</taxon>
        <taxon>Aspergillaceae</taxon>
        <taxon>Penicillium</taxon>
    </lineage>
</organism>
<dbReference type="GO" id="GO:0004575">
    <property type="term" value="F:sucrose alpha-glucosidase activity"/>
    <property type="evidence" value="ECO:0007669"/>
    <property type="project" value="TreeGrafter"/>
</dbReference>
<evidence type="ECO:0000256" key="3">
    <source>
        <dbReference type="ARBA" id="ARBA00022801"/>
    </source>
</evidence>
<sequence>MSVALDASDKNSTRLQEQRLHPSIENDNDPNSIPAKPTTGKPFFHLTAPHGWINDPCGLGYDSTTGLYHIFFQWNPWGNDWGNMSWGHATSIDLVSWEISPEPAMTPSAKYDCRGVFTGCLRPSDPLGEPGALTAVYTSVSHLPIHFTLPYTHGCESISLSVSKDGGKMWQRQDCNPIVTGPPSHLSVTGWRDPFLFHWRRGRQDGPKDSDADADSDFYGITAGGIVGQVPTIFVYKVDPKDLRQWNYIGPLVDVGLNYRPSRWSGDFGANWEVSNLLTLSNDLGDSRDFVIMGVEGCLRPENPNENMRRQARSRRDPRGQMWMSVTARKEHDSIHEPLSDYTFSGYFDHGCLYAANSFWDPQTSSRIVYGWITEEDLPDGPRHRQGWSSMISLPRTVGLMTLEKVKRARNSRLEMITSVEAIADSSEQNTFTIHTLGIKPDPRLSQLRAGARKCILPGISLPLALNMSSEAEFSLNTSRWELQTEFAVSKSCKRVGIEIGHTKNFEHRTILAWEPASETFTIHRPPVSNPEINHGHESAPHTLFTFDNEQGEIEETLRVHAFFDRGVLEVFVNERTVISTRIYHPSEQCFGVRFFAEAFDRQSSQSATLLEAHCWDGLIAKS</sequence>
<dbReference type="Gene3D" id="2.115.10.20">
    <property type="entry name" value="Glycosyl hydrolase domain, family 43"/>
    <property type="match status" value="1"/>
</dbReference>
<dbReference type="Proteomes" id="UP000191285">
    <property type="component" value="Unassembled WGS sequence"/>
</dbReference>
<proteinExistence type="inferred from homology"/>
<dbReference type="OrthoDB" id="202537at2759"/>
<evidence type="ECO:0000256" key="4">
    <source>
        <dbReference type="ARBA" id="ARBA00023295"/>
    </source>
</evidence>
<feature type="region of interest" description="Disordered" evidence="6">
    <location>
        <begin position="1"/>
        <end position="39"/>
    </location>
</feature>
<dbReference type="STRING" id="303698.A0A1V6T5G8"/>
<dbReference type="InterPro" id="IPR023296">
    <property type="entry name" value="Glyco_hydro_beta-prop_sf"/>
</dbReference>
<dbReference type="InterPro" id="IPR013320">
    <property type="entry name" value="ConA-like_dom_sf"/>
</dbReference>
<evidence type="ECO:0008006" key="11">
    <source>
        <dbReference type="Google" id="ProtNLM"/>
    </source>
</evidence>
<dbReference type="FunFam" id="2.115.10.20:FF:000011">
    <property type="entry name" value="Glycosyl hydrolases family 32 superfamily"/>
    <property type="match status" value="1"/>
</dbReference>
<keyword evidence="4 5" id="KW-0326">Glycosidase</keyword>
<name>A0A1V6T5G8_9EURO</name>
<evidence type="ECO:0000313" key="9">
    <source>
        <dbReference type="EMBL" id="OQE21254.1"/>
    </source>
</evidence>
<gene>
    <name evidence="9" type="ORF">PENSTE_c012G09007</name>
</gene>
<dbReference type="AlphaFoldDB" id="A0A1V6T5G8"/>
<feature type="domain" description="Glycosyl hydrolase family 32 N-terminal" evidence="7">
    <location>
        <begin position="45"/>
        <end position="402"/>
    </location>
</feature>
<comment type="caution">
    <text evidence="9">The sequence shown here is derived from an EMBL/GenBank/DDBJ whole genome shotgun (WGS) entry which is preliminary data.</text>
</comment>